<reference evidence="2" key="1">
    <citation type="submission" date="2022-07" db="EMBL/GenBank/DDBJ databases">
        <title>Genome Sequence of Agrocybe chaxingu.</title>
        <authorList>
            <person name="Buettner E."/>
        </authorList>
    </citation>
    <scope>NUCLEOTIDE SEQUENCE</scope>
    <source>
        <strain evidence="2">MP-N11</strain>
    </source>
</reference>
<keyword evidence="3" id="KW-1185">Reference proteome</keyword>
<evidence type="ECO:0000256" key="1">
    <source>
        <dbReference type="SAM" id="Phobius"/>
    </source>
</evidence>
<gene>
    <name evidence="2" type="ORF">NLJ89_g6627</name>
</gene>
<organism evidence="2 3">
    <name type="scientific">Agrocybe chaxingu</name>
    <dbReference type="NCBI Taxonomy" id="84603"/>
    <lineage>
        <taxon>Eukaryota</taxon>
        <taxon>Fungi</taxon>
        <taxon>Dikarya</taxon>
        <taxon>Basidiomycota</taxon>
        <taxon>Agaricomycotina</taxon>
        <taxon>Agaricomycetes</taxon>
        <taxon>Agaricomycetidae</taxon>
        <taxon>Agaricales</taxon>
        <taxon>Agaricineae</taxon>
        <taxon>Strophariaceae</taxon>
        <taxon>Agrocybe</taxon>
    </lineage>
</organism>
<feature type="transmembrane region" description="Helical" evidence="1">
    <location>
        <begin position="6"/>
        <end position="29"/>
    </location>
</feature>
<keyword evidence="1" id="KW-0812">Transmembrane</keyword>
<keyword evidence="1" id="KW-1133">Transmembrane helix</keyword>
<evidence type="ECO:0000313" key="3">
    <source>
        <dbReference type="Proteomes" id="UP001148786"/>
    </source>
</evidence>
<proteinExistence type="predicted"/>
<dbReference type="EMBL" id="JANKHO010000717">
    <property type="protein sequence ID" value="KAJ3506873.1"/>
    <property type="molecule type" value="Genomic_DNA"/>
</dbReference>
<comment type="caution">
    <text evidence="2">The sequence shown here is derived from an EMBL/GenBank/DDBJ whole genome shotgun (WGS) entry which is preliminary data.</text>
</comment>
<dbReference type="Proteomes" id="UP001148786">
    <property type="component" value="Unassembled WGS sequence"/>
</dbReference>
<protein>
    <submittedName>
        <fullName evidence="2">Uncharacterized protein</fullName>
    </submittedName>
</protein>
<keyword evidence="1" id="KW-0472">Membrane</keyword>
<sequence>MDSHQILTVFIGLIILALVWHSSAILELLSSLHGRFIKAVNPGIQRQHEDIVSATTIQLLPTDDEPLRVIHLPVPSKPSYSPFWITDPPPSSFQDPTICSSRNEIIPPIDSVDRQNNLRTFEPFIPQEIIELIVDEIANFEDVKERQQGLSAISQVAFVFYPRTRKHFFSKHWKVDHSPSSDSQLDNLFRLVDLNPFPRAIAFTSYILSITIFYRSDFSYNDDTKQEHSRKLSCLLDSLHNSDRGIERFSIEFYDQCVSMGSLDWHSLGGDFHSAFLRFVRSPFLQELRIDNFVNVPRNFLSKSLLKRLVLRNFGLQEIRGAQGNQIPFPTELESLDYEESFALRRFFTPFPHALNNSPRCSVRKLSVALHTRFGLEEVQTALSEATFSAVEQLNIKFNTSFSGTTLNFSQFTNLRRLSITAGIPNLSYNDLWVVQDVSKLLQSRTPVLPTLERLLITFISGYLFQYEGPMDGQLSAFRDATPKFRKLDDALSRPDVVTIPNITLVFPLAIYPIGDYQKDGGLEERERFSKELEAFVRSALPKTDAIKSRKLSVIAVANPKAVMKITQDT</sequence>
<evidence type="ECO:0000313" key="2">
    <source>
        <dbReference type="EMBL" id="KAJ3506873.1"/>
    </source>
</evidence>
<dbReference type="AlphaFoldDB" id="A0A9W8MTW7"/>
<name>A0A9W8MTW7_9AGAR</name>
<dbReference type="OrthoDB" id="2985946at2759"/>
<accession>A0A9W8MTW7</accession>